<keyword evidence="2" id="KW-1185">Reference proteome</keyword>
<evidence type="ECO:0000313" key="1">
    <source>
        <dbReference type="EMBL" id="EGZ17917.1"/>
    </source>
</evidence>
<accession>G4ZF05</accession>
<organism evidence="1 2">
    <name type="scientific">Phytophthora sojae (strain P6497)</name>
    <name type="common">Soybean stem and root rot agent</name>
    <name type="synonym">Phytophthora megasperma f. sp. glycines</name>
    <dbReference type="NCBI Taxonomy" id="1094619"/>
    <lineage>
        <taxon>Eukaryota</taxon>
        <taxon>Sar</taxon>
        <taxon>Stramenopiles</taxon>
        <taxon>Oomycota</taxon>
        <taxon>Peronosporomycetes</taxon>
        <taxon>Peronosporales</taxon>
        <taxon>Peronosporaceae</taxon>
        <taxon>Phytophthora</taxon>
    </lineage>
</organism>
<dbReference type="RefSeq" id="XP_009526975.1">
    <property type="nucleotide sequence ID" value="XM_009528680.1"/>
</dbReference>
<proteinExistence type="predicted"/>
<sequence>MGTAELWAAHSKGSLPTDQQRLEIQRAIIAGLALSSCYEIGESGVRFMTQATPKRELPQATLAFLQNATWQENGCILDDHGVPLRLSDFPALQSARLKDLHVQPEAGLTTAGEHAAIIRPSCKRGKEVKENLRQITRWCRSIMLSLPWTVWTSIGSITQPIGMPVDQQRITWTYNSARRSMEAKLIRTTDPAFTVMRNLDGLSWRLAHVSPEYRQTEDFEQIAEWANWTGIAFTQPHKRPSTPGPYQRR</sequence>
<evidence type="ECO:0000313" key="2">
    <source>
        <dbReference type="Proteomes" id="UP000002640"/>
    </source>
</evidence>
<dbReference type="GeneID" id="20641900"/>
<dbReference type="AlphaFoldDB" id="G4ZF05"/>
<reference evidence="1 2" key="1">
    <citation type="journal article" date="2006" name="Science">
        <title>Phytophthora genome sequences uncover evolutionary origins and mechanisms of pathogenesis.</title>
        <authorList>
            <person name="Tyler B.M."/>
            <person name="Tripathy S."/>
            <person name="Zhang X."/>
            <person name="Dehal P."/>
            <person name="Jiang R.H."/>
            <person name="Aerts A."/>
            <person name="Arredondo F.D."/>
            <person name="Baxter L."/>
            <person name="Bensasson D."/>
            <person name="Beynon J.L."/>
            <person name="Chapman J."/>
            <person name="Damasceno C.M."/>
            <person name="Dorrance A.E."/>
            <person name="Dou D."/>
            <person name="Dickerman A.W."/>
            <person name="Dubchak I.L."/>
            <person name="Garbelotto M."/>
            <person name="Gijzen M."/>
            <person name="Gordon S.G."/>
            <person name="Govers F."/>
            <person name="Grunwald N.J."/>
            <person name="Huang W."/>
            <person name="Ivors K.L."/>
            <person name="Jones R.W."/>
            <person name="Kamoun S."/>
            <person name="Krampis K."/>
            <person name="Lamour K.H."/>
            <person name="Lee M.K."/>
            <person name="McDonald W.H."/>
            <person name="Medina M."/>
            <person name="Meijer H.J."/>
            <person name="Nordberg E.K."/>
            <person name="Maclean D.J."/>
            <person name="Ospina-Giraldo M.D."/>
            <person name="Morris P.F."/>
            <person name="Phuntumart V."/>
            <person name="Putnam N.H."/>
            <person name="Rash S."/>
            <person name="Rose J.K."/>
            <person name="Sakihama Y."/>
            <person name="Salamov A.A."/>
            <person name="Savidor A."/>
            <person name="Scheuring C.F."/>
            <person name="Smith B.M."/>
            <person name="Sobral B.W."/>
            <person name="Terry A."/>
            <person name="Torto-Alalibo T.A."/>
            <person name="Win J."/>
            <person name="Xu Z."/>
            <person name="Zhang H."/>
            <person name="Grigoriev I.V."/>
            <person name="Rokhsar D.S."/>
            <person name="Boore J.L."/>
        </authorList>
    </citation>
    <scope>NUCLEOTIDE SEQUENCE [LARGE SCALE GENOMIC DNA]</scope>
    <source>
        <strain evidence="1 2">P6497</strain>
    </source>
</reference>
<dbReference type="EMBL" id="JH159154">
    <property type="protein sequence ID" value="EGZ17917.1"/>
    <property type="molecule type" value="Genomic_DNA"/>
</dbReference>
<dbReference type="Proteomes" id="UP000002640">
    <property type="component" value="Unassembled WGS sequence"/>
</dbReference>
<gene>
    <name evidence="1" type="ORF">PHYSODRAFT_300814</name>
</gene>
<dbReference type="KEGG" id="psoj:PHYSODRAFT_300814"/>
<dbReference type="InParanoid" id="G4ZF05"/>
<name>G4ZF05_PHYSP</name>
<protein>
    <submittedName>
        <fullName evidence="1">Uncharacterized protein</fullName>
    </submittedName>
</protein>